<gene>
    <name evidence="2" type="ORF">GHK24_02710</name>
</gene>
<evidence type="ECO:0000313" key="3">
    <source>
        <dbReference type="Proteomes" id="UP000480275"/>
    </source>
</evidence>
<keyword evidence="1" id="KW-0812">Transmembrane</keyword>
<protein>
    <submittedName>
        <fullName evidence="2">Prepilin-type N-terminal cleavage/methylation domain-containing protein</fullName>
    </submittedName>
</protein>
<dbReference type="AlphaFoldDB" id="A0A6L5JUF4"/>
<dbReference type="SUPFAM" id="SSF54523">
    <property type="entry name" value="Pili subunits"/>
    <property type="match status" value="1"/>
</dbReference>
<comment type="caution">
    <text evidence="2">The sequence shown here is derived from an EMBL/GenBank/DDBJ whole genome shotgun (WGS) entry which is preliminary data.</text>
</comment>
<evidence type="ECO:0000256" key="1">
    <source>
        <dbReference type="SAM" id="Phobius"/>
    </source>
</evidence>
<accession>A0A6L5JUF4</accession>
<sequence>MPRVRREPGRSSGFSFFTRARGFTLVELVVTLVIVGILAALVLPRFTGRTGFEERGLRDETLAALRYAQKSAVAARRLVCVTFTANSLSARIAANFGDADCAAGVPLPGPGGSPLLVSANGTAAFSSYPASGLSFNPFGDASAAQSITVQGLPANLAITIEDGTGYVH</sequence>
<reference evidence="2 3" key="1">
    <citation type="submission" date="2019-10" db="EMBL/GenBank/DDBJ databases">
        <title>Whole-genome sequence of the purple nonsulfur photosynthetic bacterium Rhodocyclus tenuis.</title>
        <authorList>
            <person name="Kyndt J.A."/>
            <person name="Meyer T.E."/>
        </authorList>
    </citation>
    <scope>NUCLEOTIDE SEQUENCE [LARGE SCALE GENOMIC DNA]</scope>
    <source>
        <strain evidence="2 3">DSM 110</strain>
    </source>
</reference>
<dbReference type="Gene3D" id="3.30.700.10">
    <property type="entry name" value="Glycoprotein, Type 4 Pilin"/>
    <property type="match status" value="1"/>
</dbReference>
<keyword evidence="1" id="KW-1133">Transmembrane helix</keyword>
<organism evidence="2 3">
    <name type="scientific">Rhodocyclus tenuis</name>
    <name type="common">Rhodospirillum tenue</name>
    <dbReference type="NCBI Taxonomy" id="1066"/>
    <lineage>
        <taxon>Bacteria</taxon>
        <taxon>Pseudomonadati</taxon>
        <taxon>Pseudomonadota</taxon>
        <taxon>Betaproteobacteria</taxon>
        <taxon>Rhodocyclales</taxon>
        <taxon>Rhodocyclaceae</taxon>
        <taxon>Rhodocyclus</taxon>
    </lineage>
</organism>
<name>A0A6L5JUF4_RHOTE</name>
<dbReference type="PROSITE" id="PS00409">
    <property type="entry name" value="PROKAR_NTER_METHYL"/>
    <property type="match status" value="1"/>
</dbReference>
<proteinExistence type="predicted"/>
<feature type="transmembrane region" description="Helical" evidence="1">
    <location>
        <begin position="20"/>
        <end position="43"/>
    </location>
</feature>
<dbReference type="NCBIfam" id="TIGR02532">
    <property type="entry name" value="IV_pilin_GFxxxE"/>
    <property type="match status" value="1"/>
</dbReference>
<dbReference type="EMBL" id="WIXJ01000001">
    <property type="protein sequence ID" value="MQY50691.1"/>
    <property type="molecule type" value="Genomic_DNA"/>
</dbReference>
<keyword evidence="1" id="KW-0472">Membrane</keyword>
<dbReference type="InterPro" id="IPR045584">
    <property type="entry name" value="Pilin-like"/>
</dbReference>
<evidence type="ECO:0000313" key="2">
    <source>
        <dbReference type="EMBL" id="MQY50691.1"/>
    </source>
</evidence>
<dbReference type="Pfam" id="PF07963">
    <property type="entry name" value="N_methyl"/>
    <property type="match status" value="1"/>
</dbReference>
<dbReference type="InterPro" id="IPR012902">
    <property type="entry name" value="N_methyl_site"/>
</dbReference>
<dbReference type="Proteomes" id="UP000480275">
    <property type="component" value="Unassembled WGS sequence"/>
</dbReference>